<sequence>MARQSKWSDGYRDRQSKWSDGYRDRQSKWSDGYRAEYPNFYSNSDRNFTLKTVSEPLTLLQSLTGTKSFVPWRQRWNKHIRNKDIFHL</sequence>
<protein>
    <submittedName>
        <fullName evidence="2">Uncharacterized protein</fullName>
    </submittedName>
</protein>
<evidence type="ECO:0000256" key="1">
    <source>
        <dbReference type="SAM" id="MobiDB-lite"/>
    </source>
</evidence>
<feature type="region of interest" description="Disordered" evidence="1">
    <location>
        <begin position="1"/>
        <end position="27"/>
    </location>
</feature>
<dbReference type="EMBL" id="BGPR01001632">
    <property type="protein sequence ID" value="GBM58389.1"/>
    <property type="molecule type" value="Genomic_DNA"/>
</dbReference>
<accession>A0A4Y2GZQ7</accession>
<keyword evidence="3" id="KW-1185">Reference proteome</keyword>
<organism evidence="2 3">
    <name type="scientific">Araneus ventricosus</name>
    <name type="common">Orbweaver spider</name>
    <name type="synonym">Epeira ventricosa</name>
    <dbReference type="NCBI Taxonomy" id="182803"/>
    <lineage>
        <taxon>Eukaryota</taxon>
        <taxon>Metazoa</taxon>
        <taxon>Ecdysozoa</taxon>
        <taxon>Arthropoda</taxon>
        <taxon>Chelicerata</taxon>
        <taxon>Arachnida</taxon>
        <taxon>Araneae</taxon>
        <taxon>Araneomorphae</taxon>
        <taxon>Entelegynae</taxon>
        <taxon>Araneoidea</taxon>
        <taxon>Araneidae</taxon>
        <taxon>Araneus</taxon>
    </lineage>
</organism>
<gene>
    <name evidence="2" type="ORF">AVEN_185492_1</name>
</gene>
<dbReference type="Proteomes" id="UP000499080">
    <property type="component" value="Unassembled WGS sequence"/>
</dbReference>
<name>A0A4Y2GZQ7_ARAVE</name>
<comment type="caution">
    <text evidence="2">The sequence shown here is derived from an EMBL/GenBank/DDBJ whole genome shotgun (WGS) entry which is preliminary data.</text>
</comment>
<feature type="compositionally biased region" description="Basic and acidic residues" evidence="1">
    <location>
        <begin position="9"/>
        <end position="27"/>
    </location>
</feature>
<evidence type="ECO:0000313" key="2">
    <source>
        <dbReference type="EMBL" id="GBM58389.1"/>
    </source>
</evidence>
<proteinExistence type="predicted"/>
<dbReference type="AlphaFoldDB" id="A0A4Y2GZQ7"/>
<evidence type="ECO:0000313" key="3">
    <source>
        <dbReference type="Proteomes" id="UP000499080"/>
    </source>
</evidence>
<reference evidence="2 3" key="1">
    <citation type="journal article" date="2019" name="Sci. Rep.">
        <title>Orb-weaving spider Araneus ventricosus genome elucidates the spidroin gene catalogue.</title>
        <authorList>
            <person name="Kono N."/>
            <person name="Nakamura H."/>
            <person name="Ohtoshi R."/>
            <person name="Moran D.A.P."/>
            <person name="Shinohara A."/>
            <person name="Yoshida Y."/>
            <person name="Fujiwara M."/>
            <person name="Mori M."/>
            <person name="Tomita M."/>
            <person name="Arakawa K."/>
        </authorList>
    </citation>
    <scope>NUCLEOTIDE SEQUENCE [LARGE SCALE GENOMIC DNA]</scope>
</reference>